<organism evidence="1 2">
    <name type="scientific">Persea americana</name>
    <name type="common">Avocado</name>
    <dbReference type="NCBI Taxonomy" id="3435"/>
    <lineage>
        <taxon>Eukaryota</taxon>
        <taxon>Viridiplantae</taxon>
        <taxon>Streptophyta</taxon>
        <taxon>Embryophyta</taxon>
        <taxon>Tracheophyta</taxon>
        <taxon>Spermatophyta</taxon>
        <taxon>Magnoliopsida</taxon>
        <taxon>Magnoliidae</taxon>
        <taxon>Laurales</taxon>
        <taxon>Lauraceae</taxon>
        <taxon>Persea</taxon>
    </lineage>
</organism>
<evidence type="ECO:0000313" key="2">
    <source>
        <dbReference type="Proteomes" id="UP001234297"/>
    </source>
</evidence>
<comment type="caution">
    <text evidence="1">The sequence shown here is derived from an EMBL/GenBank/DDBJ whole genome shotgun (WGS) entry which is preliminary data.</text>
</comment>
<keyword evidence="2" id="KW-1185">Reference proteome</keyword>
<accession>A0ACC2KAF1</accession>
<dbReference type="Proteomes" id="UP001234297">
    <property type="component" value="Chromosome 4"/>
</dbReference>
<gene>
    <name evidence="1" type="ORF">MRB53_014316</name>
</gene>
<protein>
    <submittedName>
        <fullName evidence="1">Uncharacterized protein</fullName>
    </submittedName>
</protein>
<proteinExistence type="predicted"/>
<name>A0ACC2KAF1_PERAE</name>
<sequence length="227" mass="25348">MVLLPPPQISLQVFNILLELLNLRLQLQKITSQASPPLPFTLIQTKFYRPSVQNSIQLFLTIFKRPLQPQNQNQLLSDSISSQEKEGEKDIPGIAVNIQQSKGKKHLVVSASGPITRRSRGRLILIRHVLSSMAIHLAATLPLPSSTCNALESAMRKFLWSGNANSSKINYVKWATVTLSKAEGGLDVRRLSKINAASSIKLGWQASTGDSIWSSWFKNKYFKHHPI</sequence>
<dbReference type="EMBL" id="CM056812">
    <property type="protein sequence ID" value="KAJ8618130.1"/>
    <property type="molecule type" value="Genomic_DNA"/>
</dbReference>
<evidence type="ECO:0000313" key="1">
    <source>
        <dbReference type="EMBL" id="KAJ8618130.1"/>
    </source>
</evidence>
<reference evidence="1 2" key="1">
    <citation type="journal article" date="2022" name="Hortic Res">
        <title>A haplotype resolved chromosomal level avocado genome allows analysis of novel avocado genes.</title>
        <authorList>
            <person name="Nath O."/>
            <person name="Fletcher S.J."/>
            <person name="Hayward A."/>
            <person name="Shaw L.M."/>
            <person name="Masouleh A.K."/>
            <person name="Furtado A."/>
            <person name="Henry R.J."/>
            <person name="Mitter N."/>
        </authorList>
    </citation>
    <scope>NUCLEOTIDE SEQUENCE [LARGE SCALE GENOMIC DNA]</scope>
    <source>
        <strain evidence="2">cv. Hass</strain>
    </source>
</reference>